<proteinExistence type="inferred from homology"/>
<dbReference type="SUPFAM" id="SSF57959">
    <property type="entry name" value="Leucine zipper domain"/>
    <property type="match status" value="1"/>
</dbReference>
<dbReference type="Proteomes" id="UP000594454">
    <property type="component" value="Chromosome 1"/>
</dbReference>
<dbReference type="InParanoid" id="A0A7R8UET8"/>
<protein>
    <recommendedName>
        <fullName evidence="9">BZIP domain-containing protein</fullName>
    </recommendedName>
</protein>
<dbReference type="OrthoDB" id="644067at2759"/>
<evidence type="ECO:0000313" key="11">
    <source>
        <dbReference type="Proteomes" id="UP000594454"/>
    </source>
</evidence>
<dbReference type="Gene3D" id="1.20.5.170">
    <property type="match status" value="1"/>
</dbReference>
<dbReference type="InterPro" id="IPR051882">
    <property type="entry name" value="ATF_bZIP_TF"/>
</dbReference>
<name>A0A7R8UET8_HERIL</name>
<comment type="similarity">
    <text evidence="2">Belongs to the bZIP family. ATF subfamily.</text>
</comment>
<dbReference type="EMBL" id="LR899009">
    <property type="protein sequence ID" value="CAD7079466.1"/>
    <property type="molecule type" value="Genomic_DNA"/>
</dbReference>
<dbReference type="GO" id="GO:0000978">
    <property type="term" value="F:RNA polymerase II cis-regulatory region sequence-specific DNA binding"/>
    <property type="evidence" value="ECO:0007669"/>
    <property type="project" value="TreeGrafter"/>
</dbReference>
<dbReference type="PANTHER" id="PTHR46164">
    <property type="entry name" value="ATF6, ISOFORM C"/>
    <property type="match status" value="1"/>
</dbReference>
<evidence type="ECO:0000256" key="4">
    <source>
        <dbReference type="ARBA" id="ARBA00023125"/>
    </source>
</evidence>
<dbReference type="Pfam" id="PF00170">
    <property type="entry name" value="bZIP_1"/>
    <property type="match status" value="1"/>
</dbReference>
<reference evidence="10 11" key="1">
    <citation type="submission" date="2020-11" db="EMBL/GenBank/DDBJ databases">
        <authorList>
            <person name="Wallbank WR R."/>
            <person name="Pardo Diaz C."/>
            <person name="Kozak K."/>
            <person name="Martin S."/>
            <person name="Jiggins C."/>
            <person name="Moest M."/>
            <person name="Warren A I."/>
            <person name="Generalovic N T."/>
            <person name="Byers J.R.P. K."/>
            <person name="Montejo-Kovacevich G."/>
            <person name="Yen C E."/>
        </authorList>
    </citation>
    <scope>NUCLEOTIDE SEQUENCE [LARGE SCALE GENOMIC DNA]</scope>
</reference>
<dbReference type="GO" id="GO:0000981">
    <property type="term" value="F:DNA-binding transcription factor activity, RNA polymerase II-specific"/>
    <property type="evidence" value="ECO:0007669"/>
    <property type="project" value="TreeGrafter"/>
</dbReference>
<evidence type="ECO:0000256" key="8">
    <source>
        <dbReference type="SAM" id="MobiDB-lite"/>
    </source>
</evidence>
<gene>
    <name evidence="10" type="ORF">HERILL_LOCUS2680</name>
</gene>
<dbReference type="OMA" id="KIECEIV"/>
<feature type="compositionally biased region" description="Low complexity" evidence="8">
    <location>
        <begin position="85"/>
        <end position="105"/>
    </location>
</feature>
<evidence type="ECO:0000256" key="3">
    <source>
        <dbReference type="ARBA" id="ARBA00023015"/>
    </source>
</evidence>
<feature type="region of interest" description="Disordered" evidence="8">
    <location>
        <begin position="49"/>
        <end position="121"/>
    </location>
</feature>
<keyword evidence="11" id="KW-1185">Reference proteome</keyword>
<dbReference type="GO" id="GO:0005634">
    <property type="term" value="C:nucleus"/>
    <property type="evidence" value="ECO:0007669"/>
    <property type="project" value="TreeGrafter"/>
</dbReference>
<dbReference type="SMART" id="SM00338">
    <property type="entry name" value="BRLZ"/>
    <property type="match status" value="1"/>
</dbReference>
<evidence type="ECO:0000256" key="7">
    <source>
        <dbReference type="SAM" id="Coils"/>
    </source>
</evidence>
<keyword evidence="5" id="KW-0804">Transcription</keyword>
<dbReference type="PROSITE" id="PS50217">
    <property type="entry name" value="BZIP"/>
    <property type="match status" value="1"/>
</dbReference>
<feature type="domain" description="BZIP" evidence="9">
    <location>
        <begin position="223"/>
        <end position="279"/>
    </location>
</feature>
<dbReference type="GO" id="GO:0030968">
    <property type="term" value="P:endoplasmic reticulum unfolded protein response"/>
    <property type="evidence" value="ECO:0007669"/>
    <property type="project" value="TreeGrafter"/>
</dbReference>
<evidence type="ECO:0000256" key="6">
    <source>
        <dbReference type="ARBA" id="ARBA00023242"/>
    </source>
</evidence>
<feature type="compositionally biased region" description="Polar residues" evidence="8">
    <location>
        <begin position="49"/>
        <end position="67"/>
    </location>
</feature>
<evidence type="ECO:0000256" key="1">
    <source>
        <dbReference type="ARBA" id="ARBA00004167"/>
    </source>
</evidence>
<dbReference type="FunCoup" id="A0A7R8UET8">
    <property type="interactions" value="720"/>
</dbReference>
<keyword evidence="6" id="KW-0539">Nucleus</keyword>
<dbReference type="PANTHER" id="PTHR46164:SF3">
    <property type="entry name" value="ATF6, ISOFORM C"/>
    <property type="match status" value="1"/>
</dbReference>
<dbReference type="PRINTS" id="PR00041">
    <property type="entry name" value="LEUZIPPRCREB"/>
</dbReference>
<comment type="subcellular location">
    <subcellularLocation>
        <location evidence="1">Membrane</location>
        <topology evidence="1">Single-pass membrane protein</topology>
    </subcellularLocation>
</comment>
<organism evidence="10 11">
    <name type="scientific">Hermetia illucens</name>
    <name type="common">Black soldier fly</name>
    <dbReference type="NCBI Taxonomy" id="343691"/>
    <lineage>
        <taxon>Eukaryota</taxon>
        <taxon>Metazoa</taxon>
        <taxon>Ecdysozoa</taxon>
        <taxon>Arthropoda</taxon>
        <taxon>Hexapoda</taxon>
        <taxon>Insecta</taxon>
        <taxon>Pterygota</taxon>
        <taxon>Neoptera</taxon>
        <taxon>Endopterygota</taxon>
        <taxon>Diptera</taxon>
        <taxon>Brachycera</taxon>
        <taxon>Stratiomyomorpha</taxon>
        <taxon>Stratiomyidae</taxon>
        <taxon>Hermetiinae</taxon>
        <taxon>Hermetia</taxon>
    </lineage>
</organism>
<evidence type="ECO:0000256" key="5">
    <source>
        <dbReference type="ARBA" id="ARBA00023163"/>
    </source>
</evidence>
<evidence type="ECO:0000313" key="10">
    <source>
        <dbReference type="EMBL" id="CAD7079466.1"/>
    </source>
</evidence>
<evidence type="ECO:0000256" key="2">
    <source>
        <dbReference type="ARBA" id="ARBA00009050"/>
    </source>
</evidence>
<dbReference type="GO" id="GO:0016020">
    <property type="term" value="C:membrane"/>
    <property type="evidence" value="ECO:0007669"/>
    <property type="project" value="UniProtKB-SubCell"/>
</dbReference>
<dbReference type="InterPro" id="IPR004827">
    <property type="entry name" value="bZIP"/>
</dbReference>
<dbReference type="AlphaFoldDB" id="A0A7R8UET8"/>
<sequence length="634" mass="71470">MESDLTDIYGFGDFPKYLEDDVFDDKIDDMLTADIDMEIFDKLSGFHSTSSAARSPPILQSISSPTINPDDFLNDVDGEDVLTTSSDRSSPSLSNSPSSPSSSFSLDNIKHESSSDESVNTEGGRVFQSYVPPTVAAPTPIFQQQNGAIRILQGTLIPVSTIKIEAPSATVKSVQPLVLATSNGCPRVGRNKVVLPKLDAASCHKSVHKTSQQPLIEPVDEKALKKQLRMIKNRESASISRTKKRQYVMSLETQVKSLLVENSVLKNENNNLKAQISNMLATCQCRVAQYSYITKTISPQSRKNAAILLAMIFMVSMSVGNFNSLLSRNAFPQEAPLSQHSNDKVGRSLLWTDESIPSSTDSSLRNITRTVRCLSALNQTENSRIETDLRNWIGINEELNTTYSSDDMTNFMSGFHGIFNPNFKSLYRAHKNYFKRKNPHLNQDWLQSKKRRFNGQQAQRAQRLKNQMQLFYPSRRNRSFSKLFEEIGRRNDTFYVLSFNNDHLLLSAANHNKTARPKMSFVLPADDSFQNDKVTLMQIDCEVLNTSIIELKKEFIPQHLRTPSGAGTGANAQRNSTRTFNVPNKYDIFEMANRSTRREAKEKDDYNKIYKPYFIDKPNFAKEAGGDYSEVFLT</sequence>
<feature type="coiled-coil region" evidence="7">
    <location>
        <begin position="248"/>
        <end position="282"/>
    </location>
</feature>
<keyword evidence="4" id="KW-0238">DNA-binding</keyword>
<keyword evidence="7" id="KW-0175">Coiled coil</keyword>
<dbReference type="InterPro" id="IPR046347">
    <property type="entry name" value="bZIP_sf"/>
</dbReference>
<keyword evidence="3" id="KW-0805">Transcription regulation</keyword>
<evidence type="ECO:0000259" key="9">
    <source>
        <dbReference type="PROSITE" id="PS50217"/>
    </source>
</evidence>
<accession>A0A7R8UET8</accession>